<evidence type="ECO:0000256" key="1">
    <source>
        <dbReference type="SAM" id="MobiDB-lite"/>
    </source>
</evidence>
<dbReference type="InterPro" id="IPR053141">
    <property type="entry name" value="Mycobact_SerProt_Inhib_Rv3364c"/>
</dbReference>
<evidence type="ECO:0000313" key="3">
    <source>
        <dbReference type="EMBL" id="WBP85595.1"/>
    </source>
</evidence>
<accession>A0ABY7PZ26</accession>
<dbReference type="Proteomes" id="UP001212821">
    <property type="component" value="Chromosome"/>
</dbReference>
<feature type="compositionally biased region" description="Pro residues" evidence="1">
    <location>
        <begin position="136"/>
        <end position="150"/>
    </location>
</feature>
<feature type="region of interest" description="Disordered" evidence="1">
    <location>
        <begin position="123"/>
        <end position="150"/>
    </location>
</feature>
<dbReference type="Pfam" id="PF03259">
    <property type="entry name" value="Robl_LC7"/>
    <property type="match status" value="1"/>
</dbReference>
<proteinExistence type="predicted"/>
<dbReference type="Gene3D" id="3.30.450.30">
    <property type="entry name" value="Dynein light chain 2a, cytoplasmic"/>
    <property type="match status" value="1"/>
</dbReference>
<feature type="domain" description="Roadblock/LAMTOR2" evidence="2">
    <location>
        <begin position="5"/>
        <end position="94"/>
    </location>
</feature>
<reference evidence="4" key="1">
    <citation type="submission" date="2022-12" db="EMBL/GenBank/DDBJ databases">
        <authorList>
            <person name="Mo P."/>
        </authorList>
    </citation>
    <scope>NUCLEOTIDE SEQUENCE [LARGE SCALE GENOMIC DNA]</scope>
    <source>
        <strain evidence="4">HUAS 3-15</strain>
    </source>
</reference>
<dbReference type="PANTHER" id="PTHR36222:SF1">
    <property type="entry name" value="SERINE PROTEASE INHIBITOR RV3364C"/>
    <property type="match status" value="1"/>
</dbReference>
<gene>
    <name evidence="3" type="ORF">O1G21_06835</name>
</gene>
<keyword evidence="4" id="KW-1185">Reference proteome</keyword>
<protein>
    <submittedName>
        <fullName evidence="3">Roadblock/LC7 domain-containing protein</fullName>
    </submittedName>
</protein>
<evidence type="ECO:0000259" key="2">
    <source>
        <dbReference type="SMART" id="SM00960"/>
    </source>
</evidence>
<dbReference type="RefSeq" id="WP_270141661.1">
    <property type="nucleotide sequence ID" value="NZ_CP115450.1"/>
</dbReference>
<dbReference type="PANTHER" id="PTHR36222">
    <property type="entry name" value="SERINE PROTEASE INHIBITOR RV3364C"/>
    <property type="match status" value="1"/>
</dbReference>
<dbReference type="InterPro" id="IPR004942">
    <property type="entry name" value="Roadblock/LAMTOR2_dom"/>
</dbReference>
<evidence type="ECO:0000313" key="4">
    <source>
        <dbReference type="Proteomes" id="UP001212821"/>
    </source>
</evidence>
<name>A0ABY7PZ26_9ACTN</name>
<dbReference type="EMBL" id="CP115450">
    <property type="protein sequence ID" value="WBP85595.1"/>
    <property type="molecule type" value="Genomic_DNA"/>
</dbReference>
<dbReference type="SUPFAM" id="SSF103196">
    <property type="entry name" value="Roadblock/LC7 domain"/>
    <property type="match status" value="1"/>
</dbReference>
<dbReference type="SMART" id="SM00960">
    <property type="entry name" value="Robl_LC7"/>
    <property type="match status" value="1"/>
</dbReference>
<organism evidence="3 4">
    <name type="scientific">Kitasatospora cathayae</name>
    <dbReference type="NCBI Taxonomy" id="3004092"/>
    <lineage>
        <taxon>Bacteria</taxon>
        <taxon>Bacillati</taxon>
        <taxon>Actinomycetota</taxon>
        <taxon>Actinomycetes</taxon>
        <taxon>Kitasatosporales</taxon>
        <taxon>Streptomycetaceae</taxon>
        <taxon>Kitasatospora</taxon>
    </lineage>
</organism>
<sequence length="150" mass="15738">METELLAELRAVKRRVPHLAGGLVASVDGLLVAHDTHGTEPSGLAAMTAASLSLAQRLADTTGQGEFRESVVRGEHGYVATYAAGGSCVLTLLAHPDVNVGRLHLEARRCARRIADLLNDALAPKDPRDLGRPVPSTVPPRPNTPPSNGS</sequence>